<reference evidence="2" key="1">
    <citation type="submission" date="2018-03" db="EMBL/GenBank/DDBJ databases">
        <authorList>
            <person name="Guldener U."/>
        </authorList>
    </citation>
    <scope>NUCLEOTIDE SEQUENCE</scope>
</reference>
<sequence>MSHARRNPPGCNLETRTFLPADPRVSRCEPPATGPRGDRGRVPRTKGTEFFPRSLQDQSAGEIPAPGM</sequence>
<dbReference type="Proteomes" id="UP001187682">
    <property type="component" value="Unassembled WGS sequence"/>
</dbReference>
<organism evidence="2 3">
    <name type="scientific">Cephalotrichum gorgonifer</name>
    <dbReference type="NCBI Taxonomy" id="2041049"/>
    <lineage>
        <taxon>Eukaryota</taxon>
        <taxon>Fungi</taxon>
        <taxon>Dikarya</taxon>
        <taxon>Ascomycota</taxon>
        <taxon>Pezizomycotina</taxon>
        <taxon>Sordariomycetes</taxon>
        <taxon>Hypocreomycetidae</taxon>
        <taxon>Microascales</taxon>
        <taxon>Microascaceae</taxon>
        <taxon>Cephalotrichum</taxon>
    </lineage>
</organism>
<proteinExistence type="predicted"/>
<comment type="caution">
    <text evidence="2">The sequence shown here is derived from an EMBL/GenBank/DDBJ whole genome shotgun (WGS) entry which is preliminary data.</text>
</comment>
<protein>
    <submittedName>
        <fullName evidence="2">Uncharacterized protein</fullName>
    </submittedName>
</protein>
<accession>A0AAE8SWX2</accession>
<keyword evidence="3" id="KW-1185">Reference proteome</keyword>
<evidence type="ECO:0000313" key="3">
    <source>
        <dbReference type="Proteomes" id="UP001187682"/>
    </source>
</evidence>
<gene>
    <name evidence="2" type="ORF">DNG_06929</name>
</gene>
<feature type="region of interest" description="Disordered" evidence="1">
    <location>
        <begin position="1"/>
        <end position="68"/>
    </location>
</feature>
<dbReference type="AlphaFoldDB" id="A0AAE8SWX2"/>
<name>A0AAE8SWX2_9PEZI</name>
<evidence type="ECO:0000256" key="1">
    <source>
        <dbReference type="SAM" id="MobiDB-lite"/>
    </source>
</evidence>
<evidence type="ECO:0000313" key="2">
    <source>
        <dbReference type="EMBL" id="SPO04246.1"/>
    </source>
</evidence>
<dbReference type="EMBL" id="ONZQ02000010">
    <property type="protein sequence ID" value="SPO04246.1"/>
    <property type="molecule type" value="Genomic_DNA"/>
</dbReference>